<dbReference type="SUPFAM" id="SSF53448">
    <property type="entry name" value="Nucleotide-diphospho-sugar transferases"/>
    <property type="match status" value="1"/>
</dbReference>
<comment type="caution">
    <text evidence="3">The sequence shown here is derived from an EMBL/GenBank/DDBJ whole genome shotgun (WGS) entry which is preliminary data.</text>
</comment>
<keyword evidence="1" id="KW-0812">Transmembrane</keyword>
<dbReference type="InterPro" id="IPR001173">
    <property type="entry name" value="Glyco_trans_2-like"/>
</dbReference>
<evidence type="ECO:0000313" key="4">
    <source>
        <dbReference type="Proteomes" id="UP000177652"/>
    </source>
</evidence>
<dbReference type="AlphaFoldDB" id="A0A1F6DW27"/>
<dbReference type="PANTHER" id="PTHR36851">
    <property type="entry name" value="UNNAMED PRODUCT"/>
    <property type="match status" value="1"/>
</dbReference>
<dbReference type="Proteomes" id="UP000177652">
    <property type="component" value="Unassembled WGS sequence"/>
</dbReference>
<evidence type="ECO:0000259" key="2">
    <source>
        <dbReference type="Pfam" id="PF13632"/>
    </source>
</evidence>
<feature type="domain" description="Glycosyltransferase 2-like" evidence="2">
    <location>
        <begin position="217"/>
        <end position="424"/>
    </location>
</feature>
<dbReference type="Gene3D" id="3.90.550.10">
    <property type="entry name" value="Spore Coat Polysaccharide Biosynthesis Protein SpsA, Chain A"/>
    <property type="match status" value="1"/>
</dbReference>
<keyword evidence="1" id="KW-1133">Transmembrane helix</keyword>
<evidence type="ECO:0000256" key="1">
    <source>
        <dbReference type="SAM" id="Phobius"/>
    </source>
</evidence>
<feature type="transmembrane region" description="Helical" evidence="1">
    <location>
        <begin position="56"/>
        <end position="75"/>
    </location>
</feature>
<dbReference type="EMBL" id="MFLK01000040">
    <property type="protein sequence ID" value="OGG65639.1"/>
    <property type="molecule type" value="Genomic_DNA"/>
</dbReference>
<reference evidence="3 4" key="1">
    <citation type="journal article" date="2016" name="Nat. Commun.">
        <title>Thousands of microbial genomes shed light on interconnected biogeochemical processes in an aquifer system.</title>
        <authorList>
            <person name="Anantharaman K."/>
            <person name="Brown C.T."/>
            <person name="Hug L.A."/>
            <person name="Sharon I."/>
            <person name="Castelle C.J."/>
            <person name="Probst A.J."/>
            <person name="Thomas B.C."/>
            <person name="Singh A."/>
            <person name="Wilkins M.J."/>
            <person name="Karaoz U."/>
            <person name="Brodie E.L."/>
            <person name="Williams K.H."/>
            <person name="Hubbard S.S."/>
            <person name="Banfield J.F."/>
        </authorList>
    </citation>
    <scope>NUCLEOTIDE SEQUENCE [LARGE SCALE GENOMIC DNA]</scope>
</reference>
<accession>A0A1F6DW27</accession>
<organism evidence="3 4">
    <name type="scientific">Candidatus Kaiserbacteria bacterium RIFCSPHIGHO2_02_FULL_55_20</name>
    <dbReference type="NCBI Taxonomy" id="1798497"/>
    <lineage>
        <taxon>Bacteria</taxon>
        <taxon>Candidatus Kaiseribacteriota</taxon>
    </lineage>
</organism>
<sequence>MNLPKEYWYLHVGRANELTGRDRVIYRFFEMLPGLLSIGTLLLFVALSFLVPVWAAYLTIIFSIYWLLKTVYLSVHLRHNFKRVRHNLGIDWNDRLKNISHGDVLHLVIFPFYTEGYEVVAESVRALLRSSWDHKRIAVVIAAEERAGKEQRAVADRVAKDFGDKFGAFIVTEHPANVTGEIPGKGSNISYAAEEARVRILDAQNIPYEKTLVSAFDIDTVVYPQYFSCLTWHFLTSERPERTSFQPIPLYNNNIWDAPMLSRVIAYSSSFWQMIQQERPERLATFSSHAVPFKPLREVGYWQKNVVSEDSRIFWNLFVRFDGDYDVVPMAYPVSMDANVAPNLWGTARNIYLQHRRWTYGAENIPYILFAFLKNPRIPFGKKLRAAFVQIEGFWSLTTNPLVLFAVGWMPLIVGGRAFNATVLSYNLPLVAKGFLTASLFGLIVSAAIAMQLVPERPREKSRFHSLMHFLQWMLVPLTMVIFSAIPGLDAQIRLMLGRYLGFWVTPKTRKISAPDVA</sequence>
<feature type="transmembrane region" description="Helical" evidence="1">
    <location>
        <begin position="466"/>
        <end position="486"/>
    </location>
</feature>
<dbReference type="STRING" id="1798497.A3D71_02910"/>
<protein>
    <recommendedName>
        <fullName evidence="2">Glycosyltransferase 2-like domain-containing protein</fullName>
    </recommendedName>
</protein>
<feature type="transmembrane region" description="Helical" evidence="1">
    <location>
        <begin position="393"/>
        <end position="414"/>
    </location>
</feature>
<proteinExistence type="predicted"/>
<dbReference type="PANTHER" id="PTHR36851:SF1">
    <property type="entry name" value="GLYCO_TRANS_2-LIKE DOMAIN-CONTAINING PROTEIN"/>
    <property type="match status" value="1"/>
</dbReference>
<gene>
    <name evidence="3" type="ORF">A3D71_02910</name>
</gene>
<feature type="transmembrane region" description="Helical" evidence="1">
    <location>
        <begin position="31"/>
        <end position="50"/>
    </location>
</feature>
<keyword evidence="1" id="KW-0472">Membrane</keyword>
<feature type="transmembrane region" description="Helical" evidence="1">
    <location>
        <begin position="434"/>
        <end position="454"/>
    </location>
</feature>
<evidence type="ECO:0000313" key="3">
    <source>
        <dbReference type="EMBL" id="OGG65639.1"/>
    </source>
</evidence>
<name>A0A1F6DW27_9BACT</name>
<dbReference type="InterPro" id="IPR029044">
    <property type="entry name" value="Nucleotide-diphossugar_trans"/>
</dbReference>
<dbReference type="Pfam" id="PF13632">
    <property type="entry name" value="Glyco_trans_2_3"/>
    <property type="match status" value="1"/>
</dbReference>